<evidence type="ECO:0000313" key="2">
    <source>
        <dbReference type="Proteomes" id="UP000740926"/>
    </source>
</evidence>
<name>A0A9P6XWV7_9FUNG</name>
<sequence>MESASGVGGPLAPSTTTFARTLGAFSARPEFVLVESLAAREAAHAAVLRHVRQQLVDVQPFGVVHRAGMVLRGDDLRASFMEQAGGGTAHVAEALHDHARLRDVNVQVASGFARHDEHAAAGRFDTAQAAAQRDRLARDHTGGGRAFVHGIGAGMALDGPTITPISLV</sequence>
<dbReference type="AlphaFoldDB" id="A0A9P6XWV7"/>
<keyword evidence="2" id="KW-1185">Reference proteome</keyword>
<comment type="caution">
    <text evidence="1">The sequence shown here is derived from an EMBL/GenBank/DDBJ whole genome shotgun (WGS) entry which is preliminary data.</text>
</comment>
<reference evidence="1 2" key="1">
    <citation type="journal article" date="2020" name="Microb. Genom.">
        <title>Genetic diversity of clinical and environmental Mucorales isolates obtained from an investigation of mucormycosis cases among solid organ transplant recipients.</title>
        <authorList>
            <person name="Nguyen M.H."/>
            <person name="Kaul D."/>
            <person name="Muto C."/>
            <person name="Cheng S.J."/>
            <person name="Richter R.A."/>
            <person name="Bruno V.M."/>
            <person name="Liu G."/>
            <person name="Beyhan S."/>
            <person name="Sundermann A.J."/>
            <person name="Mounaud S."/>
            <person name="Pasculle A.W."/>
            <person name="Nierman W.C."/>
            <person name="Driscoll E."/>
            <person name="Cumbie R."/>
            <person name="Clancy C.J."/>
            <person name="Dupont C.L."/>
        </authorList>
    </citation>
    <scope>NUCLEOTIDE SEQUENCE [LARGE SCALE GENOMIC DNA]</scope>
    <source>
        <strain evidence="1 2">GL24</strain>
    </source>
</reference>
<protein>
    <submittedName>
        <fullName evidence="1">Uncharacterized protein</fullName>
    </submittedName>
</protein>
<proteinExistence type="predicted"/>
<gene>
    <name evidence="1" type="ORF">G6F50_015711</name>
</gene>
<dbReference type="EMBL" id="JAANIU010008989">
    <property type="protein sequence ID" value="KAG1533909.1"/>
    <property type="molecule type" value="Genomic_DNA"/>
</dbReference>
<accession>A0A9P6XWV7</accession>
<evidence type="ECO:0000313" key="1">
    <source>
        <dbReference type="EMBL" id="KAG1533909.1"/>
    </source>
</evidence>
<dbReference type="Proteomes" id="UP000740926">
    <property type="component" value="Unassembled WGS sequence"/>
</dbReference>
<organism evidence="1 2">
    <name type="scientific">Rhizopus delemar</name>
    <dbReference type="NCBI Taxonomy" id="936053"/>
    <lineage>
        <taxon>Eukaryota</taxon>
        <taxon>Fungi</taxon>
        <taxon>Fungi incertae sedis</taxon>
        <taxon>Mucoromycota</taxon>
        <taxon>Mucoromycotina</taxon>
        <taxon>Mucoromycetes</taxon>
        <taxon>Mucorales</taxon>
        <taxon>Mucorineae</taxon>
        <taxon>Rhizopodaceae</taxon>
        <taxon>Rhizopus</taxon>
    </lineage>
</organism>